<protein>
    <submittedName>
        <fullName evidence="1">Uncharacterized protein</fullName>
    </submittedName>
</protein>
<sequence length="105" mass="11363">MPFVTASVNAVNVQMLGHGSGNAQPCIAENVNAKGFTPRSALPSKLVNSSADLQDAIDSVRQVQHLCSVYCPYPQILGEIREYQRDVNMFLTYPPVASAKPAEDL</sequence>
<proteinExistence type="predicted"/>
<organism evidence="1 2">
    <name type="scientific">Pisolithus microcarpus 441</name>
    <dbReference type="NCBI Taxonomy" id="765257"/>
    <lineage>
        <taxon>Eukaryota</taxon>
        <taxon>Fungi</taxon>
        <taxon>Dikarya</taxon>
        <taxon>Basidiomycota</taxon>
        <taxon>Agaricomycotina</taxon>
        <taxon>Agaricomycetes</taxon>
        <taxon>Agaricomycetidae</taxon>
        <taxon>Boletales</taxon>
        <taxon>Sclerodermatineae</taxon>
        <taxon>Pisolithaceae</taxon>
        <taxon>Pisolithus</taxon>
    </lineage>
</organism>
<dbReference type="HOGENOM" id="CLU_2237685_0_0_1"/>
<reference evidence="1 2" key="1">
    <citation type="submission" date="2014-04" db="EMBL/GenBank/DDBJ databases">
        <authorList>
            <consortium name="DOE Joint Genome Institute"/>
            <person name="Kuo A."/>
            <person name="Kohler A."/>
            <person name="Costa M.D."/>
            <person name="Nagy L.G."/>
            <person name="Floudas D."/>
            <person name="Copeland A."/>
            <person name="Barry K.W."/>
            <person name="Cichocki N."/>
            <person name="Veneault-Fourrey C."/>
            <person name="LaButti K."/>
            <person name="Lindquist E.A."/>
            <person name="Lipzen A."/>
            <person name="Lundell T."/>
            <person name="Morin E."/>
            <person name="Murat C."/>
            <person name="Sun H."/>
            <person name="Tunlid A."/>
            <person name="Henrissat B."/>
            <person name="Grigoriev I.V."/>
            <person name="Hibbett D.S."/>
            <person name="Martin F."/>
            <person name="Nordberg H.P."/>
            <person name="Cantor M.N."/>
            <person name="Hua S.X."/>
        </authorList>
    </citation>
    <scope>NUCLEOTIDE SEQUENCE [LARGE SCALE GENOMIC DNA]</scope>
    <source>
        <strain evidence="1 2">441</strain>
    </source>
</reference>
<accession>A0A0C9ZHJ5</accession>
<name>A0A0C9ZHJ5_9AGAM</name>
<dbReference type="Proteomes" id="UP000054018">
    <property type="component" value="Unassembled WGS sequence"/>
</dbReference>
<dbReference type="EMBL" id="KN833745">
    <property type="protein sequence ID" value="KIK21942.1"/>
    <property type="molecule type" value="Genomic_DNA"/>
</dbReference>
<reference evidence="2" key="2">
    <citation type="submission" date="2015-01" db="EMBL/GenBank/DDBJ databases">
        <title>Evolutionary Origins and Diversification of the Mycorrhizal Mutualists.</title>
        <authorList>
            <consortium name="DOE Joint Genome Institute"/>
            <consortium name="Mycorrhizal Genomics Consortium"/>
            <person name="Kohler A."/>
            <person name="Kuo A."/>
            <person name="Nagy L.G."/>
            <person name="Floudas D."/>
            <person name="Copeland A."/>
            <person name="Barry K.W."/>
            <person name="Cichocki N."/>
            <person name="Veneault-Fourrey C."/>
            <person name="LaButti K."/>
            <person name="Lindquist E.A."/>
            <person name="Lipzen A."/>
            <person name="Lundell T."/>
            <person name="Morin E."/>
            <person name="Murat C."/>
            <person name="Riley R."/>
            <person name="Ohm R."/>
            <person name="Sun H."/>
            <person name="Tunlid A."/>
            <person name="Henrissat B."/>
            <person name="Grigoriev I.V."/>
            <person name="Hibbett D.S."/>
            <person name="Martin F."/>
        </authorList>
    </citation>
    <scope>NUCLEOTIDE SEQUENCE [LARGE SCALE GENOMIC DNA]</scope>
    <source>
        <strain evidence="2">441</strain>
    </source>
</reference>
<gene>
    <name evidence="1" type="ORF">PISMIDRAFT_680904</name>
</gene>
<evidence type="ECO:0000313" key="2">
    <source>
        <dbReference type="Proteomes" id="UP000054018"/>
    </source>
</evidence>
<dbReference type="AlphaFoldDB" id="A0A0C9ZHJ5"/>
<keyword evidence="2" id="KW-1185">Reference proteome</keyword>
<evidence type="ECO:0000313" key="1">
    <source>
        <dbReference type="EMBL" id="KIK21942.1"/>
    </source>
</evidence>